<dbReference type="CDD" id="cd17039">
    <property type="entry name" value="Ubl_ubiquitin_like"/>
    <property type="match status" value="1"/>
</dbReference>
<dbReference type="InterPro" id="IPR000626">
    <property type="entry name" value="Ubiquitin-like_dom"/>
</dbReference>
<sequence>MCPQARASQALPRHLAASYPGRFELLVGNCRRIVPTLLDSGLVSDGDDCHLQNQAPANISVTIKTLTGKIFSVRVHETWLTLELKEAIQDREGIPPDQQRLLTQGRQPVLQMEDNRSLSSCGIVDGSAFHLVLRLSGGKPVICLWPAQPTDVTVRLLLCDRWAFSSLVPRPDSTDGVQGGRRAEWRVRAQPDGTLAHPASGGRQYGYLFWEALTEGGAVGAEQGGVEGQADVAGHGGRGAGRLGRSGSSASSASALDWEEAAGGPLGCGAGAAATLQLSRGGGPQERLGPLGGAGLPGAVPSALATASAPAHIPGLGPTPADLPLPDFDAGRSFCVAGADAEGWLYGALEAFGVPVRERTDFLTYWLPHMEGAAWLLVAFADPADYQAAADLHVSPAPDMLVRLFMLFERLAAPVAVRGCLAAEVARVGVLRREGAALAVLEWGGMQVVRPGPGEV</sequence>
<dbReference type="AlphaFoldDB" id="A0A2J8A949"/>
<proteinExistence type="predicted"/>
<dbReference type="PROSITE" id="PS50053">
    <property type="entry name" value="UBIQUITIN_2"/>
    <property type="match status" value="1"/>
</dbReference>
<dbReference type="OrthoDB" id="428577at2759"/>
<evidence type="ECO:0000313" key="5">
    <source>
        <dbReference type="Proteomes" id="UP000236333"/>
    </source>
</evidence>
<gene>
    <name evidence="4" type="ORF">TSOC_004350</name>
</gene>
<dbReference type="InterPro" id="IPR050158">
    <property type="entry name" value="Ubiquitin_ubiquitin-like"/>
</dbReference>
<keyword evidence="1" id="KW-1017">Isopeptide bond</keyword>
<feature type="compositionally biased region" description="Gly residues" evidence="2">
    <location>
        <begin position="234"/>
        <end position="244"/>
    </location>
</feature>
<dbReference type="GO" id="GO:0003729">
    <property type="term" value="F:mRNA binding"/>
    <property type="evidence" value="ECO:0007669"/>
    <property type="project" value="UniProtKB-ARBA"/>
</dbReference>
<dbReference type="InterPro" id="IPR029071">
    <property type="entry name" value="Ubiquitin-like_domsf"/>
</dbReference>
<dbReference type="PANTHER" id="PTHR10666">
    <property type="entry name" value="UBIQUITIN"/>
    <property type="match status" value="1"/>
</dbReference>
<protein>
    <submittedName>
        <fullName evidence="4">Ubiquitin-60S ribosomal protein L40</fullName>
    </submittedName>
</protein>
<feature type="region of interest" description="Disordered" evidence="2">
    <location>
        <begin position="228"/>
        <end position="251"/>
    </location>
</feature>
<organism evidence="4 5">
    <name type="scientific">Tetrabaena socialis</name>
    <dbReference type="NCBI Taxonomy" id="47790"/>
    <lineage>
        <taxon>Eukaryota</taxon>
        <taxon>Viridiplantae</taxon>
        <taxon>Chlorophyta</taxon>
        <taxon>core chlorophytes</taxon>
        <taxon>Chlorophyceae</taxon>
        <taxon>CS clade</taxon>
        <taxon>Chlamydomonadales</taxon>
        <taxon>Tetrabaenaceae</taxon>
        <taxon>Tetrabaena</taxon>
    </lineage>
</organism>
<dbReference type="EMBL" id="PGGS01000107">
    <property type="protein sequence ID" value="PNH09025.1"/>
    <property type="molecule type" value="Genomic_DNA"/>
</dbReference>
<dbReference type="Pfam" id="PF00240">
    <property type="entry name" value="ubiquitin"/>
    <property type="match status" value="1"/>
</dbReference>
<name>A0A2J8A949_9CHLO</name>
<reference evidence="4 5" key="1">
    <citation type="journal article" date="2017" name="Mol. Biol. Evol.">
        <title>The 4-celled Tetrabaena socialis nuclear genome reveals the essential components for genetic control of cell number at the origin of multicellularity in the volvocine lineage.</title>
        <authorList>
            <person name="Featherston J."/>
            <person name="Arakaki Y."/>
            <person name="Hanschen E.R."/>
            <person name="Ferris P.J."/>
            <person name="Michod R.E."/>
            <person name="Olson B.J.S.C."/>
            <person name="Nozaki H."/>
            <person name="Durand P.M."/>
        </authorList>
    </citation>
    <scope>NUCLEOTIDE SEQUENCE [LARGE SCALE GENOMIC DNA]</scope>
    <source>
        <strain evidence="4 5">NIES-571</strain>
    </source>
</reference>
<accession>A0A2J8A949</accession>
<evidence type="ECO:0000256" key="2">
    <source>
        <dbReference type="SAM" id="MobiDB-lite"/>
    </source>
</evidence>
<dbReference type="Gene3D" id="3.10.20.90">
    <property type="entry name" value="Phosphatidylinositol 3-kinase Catalytic Subunit, Chain A, domain 1"/>
    <property type="match status" value="1"/>
</dbReference>
<comment type="caution">
    <text evidence="4">The sequence shown here is derived from an EMBL/GenBank/DDBJ whole genome shotgun (WGS) entry which is preliminary data.</text>
</comment>
<dbReference type="SMART" id="SM00213">
    <property type="entry name" value="UBQ"/>
    <property type="match status" value="1"/>
</dbReference>
<dbReference type="GO" id="GO:0005840">
    <property type="term" value="C:ribosome"/>
    <property type="evidence" value="ECO:0007669"/>
    <property type="project" value="UniProtKB-KW"/>
</dbReference>
<keyword evidence="5" id="KW-1185">Reference proteome</keyword>
<evidence type="ECO:0000313" key="4">
    <source>
        <dbReference type="EMBL" id="PNH09025.1"/>
    </source>
</evidence>
<feature type="domain" description="Ubiquitin-like" evidence="3">
    <location>
        <begin position="59"/>
        <end position="138"/>
    </location>
</feature>
<keyword evidence="4" id="KW-0687">Ribonucleoprotein</keyword>
<evidence type="ECO:0000259" key="3">
    <source>
        <dbReference type="PROSITE" id="PS50053"/>
    </source>
</evidence>
<evidence type="ECO:0000256" key="1">
    <source>
        <dbReference type="ARBA" id="ARBA00022499"/>
    </source>
</evidence>
<dbReference type="Proteomes" id="UP000236333">
    <property type="component" value="Unassembled WGS sequence"/>
</dbReference>
<keyword evidence="4" id="KW-0689">Ribosomal protein</keyword>
<dbReference type="SUPFAM" id="SSF54236">
    <property type="entry name" value="Ubiquitin-like"/>
    <property type="match status" value="1"/>
</dbReference>